<name>A0A0J9BPH3_9FIRM</name>
<dbReference type="EMBL" id="ADLK01000042">
    <property type="protein sequence ID" value="KMW14056.1"/>
    <property type="molecule type" value="Genomic_DNA"/>
</dbReference>
<dbReference type="OrthoDB" id="145485at2"/>
<organism evidence="2 3">
    <name type="scientific">[Clostridium] citroniae WAL-19142</name>
    <dbReference type="NCBI Taxonomy" id="742734"/>
    <lineage>
        <taxon>Bacteria</taxon>
        <taxon>Bacillati</taxon>
        <taxon>Bacillota</taxon>
        <taxon>Clostridia</taxon>
        <taxon>Lachnospirales</taxon>
        <taxon>Lachnospiraceae</taxon>
        <taxon>Enterocloster</taxon>
    </lineage>
</organism>
<dbReference type="Proteomes" id="UP000037392">
    <property type="component" value="Unassembled WGS sequence"/>
</dbReference>
<evidence type="ECO:0000256" key="1">
    <source>
        <dbReference type="SAM" id="Phobius"/>
    </source>
</evidence>
<evidence type="ECO:0000313" key="2">
    <source>
        <dbReference type="EMBL" id="KMW14056.1"/>
    </source>
</evidence>
<feature type="transmembrane region" description="Helical" evidence="1">
    <location>
        <begin position="55"/>
        <end position="72"/>
    </location>
</feature>
<sequence>MEGIGRKEVTMSRNRRIRFENTIISIIALASLALLILSFLPSLPVSEKVQVSLEMGKMVQRAFSIVLLAASLQQMKRKKGGMVYCGPYLMHEFCPLFFWVSPSGPLSYHGRG</sequence>
<dbReference type="AlphaFoldDB" id="A0A0J9BPH3"/>
<dbReference type="PATRIC" id="fig|742734.4.peg.5346"/>
<keyword evidence="1" id="KW-0472">Membrane</keyword>
<protein>
    <submittedName>
        <fullName evidence="2">Uncharacterized protein</fullName>
    </submittedName>
</protein>
<keyword evidence="1" id="KW-1133">Transmembrane helix</keyword>
<keyword evidence="1" id="KW-0812">Transmembrane</keyword>
<reference evidence="2 3" key="1">
    <citation type="submission" date="2011-04" db="EMBL/GenBank/DDBJ databases">
        <title>The Genome Sequence of Clostridium citroniae WAL-19142.</title>
        <authorList>
            <consortium name="The Broad Institute Genome Sequencing Platform"/>
            <person name="Earl A."/>
            <person name="Ward D."/>
            <person name="Feldgarden M."/>
            <person name="Gevers D."/>
            <person name="Warren Y.A."/>
            <person name="Tyrrell K.L."/>
            <person name="Citron D.M."/>
            <person name="Goldstein E.J."/>
            <person name="Daigneault M."/>
            <person name="Allen-Vercoe E."/>
            <person name="Young S.K."/>
            <person name="Zeng Q."/>
            <person name="Gargeya S."/>
            <person name="Fitzgerald M."/>
            <person name="Haas B."/>
            <person name="Abouelleil A."/>
            <person name="Alvarado L."/>
            <person name="Arachchi H.M."/>
            <person name="Berlin A."/>
            <person name="Brown A."/>
            <person name="Chapman S.B."/>
            <person name="Chen Z."/>
            <person name="Dunbar C."/>
            <person name="Freedman E."/>
            <person name="Gearin G."/>
            <person name="Gellesch M."/>
            <person name="Goldberg J."/>
            <person name="Griggs A."/>
            <person name="Gujja S."/>
            <person name="Heilman E.R."/>
            <person name="Heiman D."/>
            <person name="Howarth C."/>
            <person name="Larson L."/>
            <person name="Lui A."/>
            <person name="MacDonald P.J."/>
            <person name="Mehta T."/>
            <person name="Montmayeur A."/>
            <person name="Murphy C."/>
            <person name="Neiman D."/>
            <person name="Pearson M."/>
            <person name="Priest M."/>
            <person name="Roberts A."/>
            <person name="Saif S."/>
            <person name="Shea T."/>
            <person name="Shenoy N."/>
            <person name="Sisk P."/>
            <person name="Stolte C."/>
            <person name="Sykes S."/>
            <person name="White J."/>
            <person name="Yandava C."/>
            <person name="Wortman J."/>
            <person name="Nusbaum C."/>
            <person name="Birren B."/>
        </authorList>
    </citation>
    <scope>NUCLEOTIDE SEQUENCE [LARGE SCALE GENOMIC DNA]</scope>
    <source>
        <strain evidence="2 3">WAL-19142</strain>
    </source>
</reference>
<gene>
    <name evidence="2" type="ORF">HMPREF9470_04995</name>
</gene>
<feature type="transmembrane region" description="Helical" evidence="1">
    <location>
        <begin position="21"/>
        <end position="43"/>
    </location>
</feature>
<accession>A0A0J9BPH3</accession>
<dbReference type="GeneID" id="93164831"/>
<dbReference type="RefSeq" id="WP_007869094.1">
    <property type="nucleotide sequence ID" value="NZ_KQ235884.1"/>
</dbReference>
<proteinExistence type="predicted"/>
<comment type="caution">
    <text evidence="2">The sequence shown here is derived from an EMBL/GenBank/DDBJ whole genome shotgun (WGS) entry which is preliminary data.</text>
</comment>
<evidence type="ECO:0000313" key="3">
    <source>
        <dbReference type="Proteomes" id="UP000037392"/>
    </source>
</evidence>